<evidence type="ECO:0000313" key="6">
    <source>
        <dbReference type="EMBL" id="CAJ2513100.1"/>
    </source>
</evidence>
<protein>
    <submittedName>
        <fullName evidence="6">Uu.00g012190.m01.CDS01</fullName>
    </submittedName>
</protein>
<proteinExistence type="inferred from homology"/>
<dbReference type="GO" id="GO:0101005">
    <property type="term" value="F:deubiquitinase activity"/>
    <property type="evidence" value="ECO:0007669"/>
    <property type="project" value="TreeGrafter"/>
</dbReference>
<feature type="compositionally biased region" description="Basic and acidic residues" evidence="4">
    <location>
        <begin position="214"/>
        <end position="231"/>
    </location>
</feature>
<feature type="region of interest" description="Disordered" evidence="4">
    <location>
        <begin position="1"/>
        <end position="20"/>
    </location>
</feature>
<dbReference type="EMBL" id="CAUWAG010000020">
    <property type="protein sequence ID" value="CAJ2513100.1"/>
    <property type="molecule type" value="Genomic_DNA"/>
</dbReference>
<dbReference type="Gene3D" id="3.90.1720.30">
    <property type="entry name" value="PPPDE domains"/>
    <property type="match status" value="1"/>
</dbReference>
<accession>A0AAI8YQ77</accession>
<evidence type="ECO:0000259" key="5">
    <source>
        <dbReference type="PROSITE" id="PS51858"/>
    </source>
</evidence>
<dbReference type="GO" id="GO:0016579">
    <property type="term" value="P:protein deubiquitination"/>
    <property type="evidence" value="ECO:0007669"/>
    <property type="project" value="TreeGrafter"/>
</dbReference>
<gene>
    <name evidence="6" type="ORF">KHLLAP_LOCUS13568</name>
</gene>
<feature type="region of interest" description="Disordered" evidence="4">
    <location>
        <begin position="214"/>
        <end position="281"/>
    </location>
</feature>
<dbReference type="InterPro" id="IPR008580">
    <property type="entry name" value="PPPDE_dom"/>
</dbReference>
<comment type="caution">
    <text evidence="6">The sequence shown here is derived from an EMBL/GenBank/DDBJ whole genome shotgun (WGS) entry which is preliminary data.</text>
</comment>
<dbReference type="PROSITE" id="PS51858">
    <property type="entry name" value="PPPDE"/>
    <property type="match status" value="1"/>
</dbReference>
<evidence type="ECO:0000313" key="7">
    <source>
        <dbReference type="Proteomes" id="UP001295740"/>
    </source>
</evidence>
<evidence type="ECO:0000256" key="1">
    <source>
        <dbReference type="ARBA" id="ARBA00008140"/>
    </source>
</evidence>
<organism evidence="6 7">
    <name type="scientific">Anthostomella pinea</name>
    <dbReference type="NCBI Taxonomy" id="933095"/>
    <lineage>
        <taxon>Eukaryota</taxon>
        <taxon>Fungi</taxon>
        <taxon>Dikarya</taxon>
        <taxon>Ascomycota</taxon>
        <taxon>Pezizomycotina</taxon>
        <taxon>Sordariomycetes</taxon>
        <taxon>Xylariomycetidae</taxon>
        <taxon>Xylariales</taxon>
        <taxon>Xylariaceae</taxon>
        <taxon>Anthostomella</taxon>
    </lineage>
</organism>
<keyword evidence="7" id="KW-1185">Reference proteome</keyword>
<dbReference type="SMART" id="SM01179">
    <property type="entry name" value="DUF862"/>
    <property type="match status" value="1"/>
</dbReference>
<comment type="similarity">
    <text evidence="1">Belongs to the DeSI family.</text>
</comment>
<dbReference type="PANTHER" id="PTHR12378:SF80">
    <property type="entry name" value="IP06716P-RELATED"/>
    <property type="match status" value="1"/>
</dbReference>
<dbReference type="PANTHER" id="PTHR12378">
    <property type="entry name" value="DESUMOYLATING ISOPEPTIDASE"/>
    <property type="match status" value="1"/>
</dbReference>
<dbReference type="Proteomes" id="UP001295740">
    <property type="component" value="Unassembled WGS sequence"/>
</dbReference>
<reference evidence="6" key="1">
    <citation type="submission" date="2023-10" db="EMBL/GenBank/DDBJ databases">
        <authorList>
            <person name="Hackl T."/>
        </authorList>
    </citation>
    <scope>NUCLEOTIDE SEQUENCE</scope>
</reference>
<keyword evidence="2" id="KW-0645">Protease</keyword>
<name>A0AAI8YQ77_9PEZI</name>
<feature type="compositionally biased region" description="Acidic residues" evidence="4">
    <location>
        <begin position="232"/>
        <end position="242"/>
    </location>
</feature>
<feature type="compositionally biased region" description="Basic residues" evidence="4">
    <location>
        <begin position="1"/>
        <end position="16"/>
    </location>
</feature>
<keyword evidence="3" id="KW-0378">Hydrolase</keyword>
<evidence type="ECO:0000256" key="4">
    <source>
        <dbReference type="SAM" id="MobiDB-lite"/>
    </source>
</evidence>
<evidence type="ECO:0000256" key="2">
    <source>
        <dbReference type="ARBA" id="ARBA00022670"/>
    </source>
</evidence>
<sequence>MSSKKSSSRRSSRQSHRSTLSLSRTEININVYDLLPVSTSDPAPQPKSIHPSLTTTTHHQQLGRLSSVLWTFGASLLHSGVVINGKEYAYGGHDKRGVTGVYWTPPKTEPPGGSFKTEILHGFTFATQAEIDAIVRRASDEFHGTAYNLLTKNCNHFTSYLCQKLTGRAGPGWLNRAASIGVALPCMVPRDWIEPPDFGTADGELLEDEDDFDAHEGTRMLRQDDTRRLATEDSEEEEEESASDNGDQRRQGGSGKGKSPARDTGGRTLPSSERAPQAGRH</sequence>
<evidence type="ECO:0000256" key="3">
    <source>
        <dbReference type="ARBA" id="ARBA00022801"/>
    </source>
</evidence>
<dbReference type="AlphaFoldDB" id="A0AAI8YQ77"/>
<feature type="domain" description="PPPDE" evidence="5">
    <location>
        <begin position="25"/>
        <end position="192"/>
    </location>
</feature>
<dbReference type="Pfam" id="PF05903">
    <property type="entry name" value="Peptidase_C97"/>
    <property type="match status" value="1"/>
</dbReference>
<dbReference type="GO" id="GO:0006508">
    <property type="term" value="P:proteolysis"/>
    <property type="evidence" value="ECO:0007669"/>
    <property type="project" value="UniProtKB-KW"/>
</dbReference>
<dbReference type="InterPro" id="IPR042266">
    <property type="entry name" value="PPPDE_sf"/>
</dbReference>